<proteinExistence type="predicted"/>
<protein>
    <submittedName>
        <fullName evidence="2">BON domain-containing protein</fullName>
    </submittedName>
</protein>
<dbReference type="PROSITE" id="PS50914">
    <property type="entry name" value="BON"/>
    <property type="match status" value="1"/>
</dbReference>
<gene>
    <name evidence="2" type="ORF">I5803_03160</name>
</gene>
<dbReference type="Proteomes" id="UP000651050">
    <property type="component" value="Unassembled WGS sequence"/>
</dbReference>
<sequence length="124" mass="13312">MTMKKDDTLTLLLSFAAGAAVTWWAGSMLLAPRGTRLVPVSARPADDARLRKDVRARLDELVSHPRAIEVEVHEGEVRVSGQVLSGELDGLLVQLTRVPGVRRVRNALATLSDPSGFGESVSAV</sequence>
<keyword evidence="3" id="KW-1185">Reference proteome</keyword>
<dbReference type="RefSeq" id="WP_196984966.1">
    <property type="nucleotide sequence ID" value="NZ_JADWYS010000001.1"/>
</dbReference>
<dbReference type="InterPro" id="IPR007055">
    <property type="entry name" value="BON_dom"/>
</dbReference>
<dbReference type="Gene3D" id="3.30.1340.30">
    <property type="match status" value="1"/>
</dbReference>
<dbReference type="EMBL" id="JADWYS010000001">
    <property type="protein sequence ID" value="MBG9387014.1"/>
    <property type="molecule type" value="Genomic_DNA"/>
</dbReference>
<evidence type="ECO:0000313" key="3">
    <source>
        <dbReference type="Proteomes" id="UP000651050"/>
    </source>
</evidence>
<feature type="domain" description="BON" evidence="1">
    <location>
        <begin position="46"/>
        <end position="112"/>
    </location>
</feature>
<evidence type="ECO:0000259" key="1">
    <source>
        <dbReference type="PROSITE" id="PS50914"/>
    </source>
</evidence>
<accession>A0A931H1Z4</accession>
<reference evidence="2" key="1">
    <citation type="submission" date="2020-11" db="EMBL/GenBank/DDBJ databases">
        <title>Bacterial whole genome sequence for Caenimonas sp. DR4.4.</title>
        <authorList>
            <person name="Le V."/>
            <person name="Ko S.-R."/>
            <person name="Ahn C.-Y."/>
            <person name="Oh H.-M."/>
        </authorList>
    </citation>
    <scope>NUCLEOTIDE SEQUENCE</scope>
    <source>
        <strain evidence="2">DR4.4</strain>
    </source>
</reference>
<dbReference type="AlphaFoldDB" id="A0A931H1Z4"/>
<dbReference type="Pfam" id="PF04972">
    <property type="entry name" value="BON"/>
    <property type="match status" value="1"/>
</dbReference>
<name>A0A931H1Z4_9BURK</name>
<organism evidence="2 3">
    <name type="scientific">Caenimonas aquaedulcis</name>
    <dbReference type="NCBI Taxonomy" id="2793270"/>
    <lineage>
        <taxon>Bacteria</taxon>
        <taxon>Pseudomonadati</taxon>
        <taxon>Pseudomonadota</taxon>
        <taxon>Betaproteobacteria</taxon>
        <taxon>Burkholderiales</taxon>
        <taxon>Comamonadaceae</taxon>
        <taxon>Caenimonas</taxon>
    </lineage>
</organism>
<evidence type="ECO:0000313" key="2">
    <source>
        <dbReference type="EMBL" id="MBG9387014.1"/>
    </source>
</evidence>
<comment type="caution">
    <text evidence="2">The sequence shown here is derived from an EMBL/GenBank/DDBJ whole genome shotgun (WGS) entry which is preliminary data.</text>
</comment>